<proteinExistence type="predicted"/>
<gene>
    <name evidence="1" type="ORF">PEDI_28600</name>
</gene>
<dbReference type="AlphaFoldDB" id="A0AAN5AMX7"/>
<comment type="caution">
    <text evidence="1">The sequence shown here is derived from an EMBL/GenBank/DDBJ whole genome shotgun (WGS) entry which is preliminary data.</text>
</comment>
<evidence type="ECO:0000313" key="2">
    <source>
        <dbReference type="Proteomes" id="UP001310022"/>
    </source>
</evidence>
<evidence type="ECO:0000313" key="1">
    <source>
        <dbReference type="EMBL" id="GJM62308.1"/>
    </source>
</evidence>
<reference evidence="1 2" key="1">
    <citation type="submission" date="2021-12" db="EMBL/GenBank/DDBJ databases">
        <title>Genome sequencing of bacteria with rrn-lacking chromosome and rrn-plasmid.</title>
        <authorList>
            <person name="Anda M."/>
            <person name="Iwasaki W."/>
        </authorList>
    </citation>
    <scope>NUCLEOTIDE SEQUENCE [LARGE SCALE GENOMIC DNA]</scope>
    <source>
        <strain evidence="1 2">NBRC 15940</strain>
    </source>
</reference>
<keyword evidence="2" id="KW-1185">Reference proteome</keyword>
<name>A0AAN5AMX7_9BACT</name>
<organism evidence="1 2">
    <name type="scientific">Persicobacter diffluens</name>
    <dbReference type="NCBI Taxonomy" id="981"/>
    <lineage>
        <taxon>Bacteria</taxon>
        <taxon>Pseudomonadati</taxon>
        <taxon>Bacteroidota</taxon>
        <taxon>Cytophagia</taxon>
        <taxon>Cytophagales</taxon>
        <taxon>Persicobacteraceae</taxon>
        <taxon>Persicobacter</taxon>
    </lineage>
</organism>
<sequence length="43" mass="4739">MSVGFQSLKGNLQHTLTLIISALKTGNSERALSLNLLLKEIER</sequence>
<protein>
    <submittedName>
        <fullName evidence="1">Uncharacterized protein</fullName>
    </submittedName>
</protein>
<dbReference type="EMBL" id="BQKE01000001">
    <property type="protein sequence ID" value="GJM62308.1"/>
    <property type="molecule type" value="Genomic_DNA"/>
</dbReference>
<dbReference type="Proteomes" id="UP001310022">
    <property type="component" value="Unassembled WGS sequence"/>
</dbReference>
<accession>A0AAN5AMX7</accession>